<dbReference type="AlphaFoldDB" id="A0A2P2R0E3"/>
<organism evidence="1">
    <name type="scientific">Rhizophora mucronata</name>
    <name type="common">Asiatic mangrove</name>
    <dbReference type="NCBI Taxonomy" id="61149"/>
    <lineage>
        <taxon>Eukaryota</taxon>
        <taxon>Viridiplantae</taxon>
        <taxon>Streptophyta</taxon>
        <taxon>Embryophyta</taxon>
        <taxon>Tracheophyta</taxon>
        <taxon>Spermatophyta</taxon>
        <taxon>Magnoliopsida</taxon>
        <taxon>eudicotyledons</taxon>
        <taxon>Gunneridae</taxon>
        <taxon>Pentapetalae</taxon>
        <taxon>rosids</taxon>
        <taxon>fabids</taxon>
        <taxon>Malpighiales</taxon>
        <taxon>Rhizophoraceae</taxon>
        <taxon>Rhizophora</taxon>
    </lineage>
</organism>
<reference evidence="1" key="1">
    <citation type="submission" date="2018-02" db="EMBL/GenBank/DDBJ databases">
        <title>Rhizophora mucronata_Transcriptome.</title>
        <authorList>
            <person name="Meera S.P."/>
            <person name="Sreeshan A."/>
            <person name="Augustine A."/>
        </authorList>
    </citation>
    <scope>NUCLEOTIDE SEQUENCE</scope>
    <source>
        <tissue evidence="1">Leaf</tissue>
    </source>
</reference>
<evidence type="ECO:0000313" key="1">
    <source>
        <dbReference type="EMBL" id="MBX72722.1"/>
    </source>
</evidence>
<protein>
    <submittedName>
        <fullName evidence="1">Uncharacterized protein</fullName>
    </submittedName>
</protein>
<proteinExistence type="predicted"/>
<name>A0A2P2R0E3_RHIMU</name>
<sequence>MLDGLFFPQLKGALVLDSSPNSSIATAAFTWIPPLVYCILSQSRSKKTLLIGQWFPCPF</sequence>
<dbReference type="EMBL" id="GGEC01092238">
    <property type="protein sequence ID" value="MBX72722.1"/>
    <property type="molecule type" value="Transcribed_RNA"/>
</dbReference>
<accession>A0A2P2R0E3</accession>